<keyword evidence="1" id="KW-1133">Transmembrane helix</keyword>
<evidence type="ECO:0000256" key="1">
    <source>
        <dbReference type="SAM" id="Phobius"/>
    </source>
</evidence>
<organism evidence="2">
    <name type="scientific">Streptomyces sp. NBC_00049</name>
    <dbReference type="NCBI Taxonomy" id="2903617"/>
    <lineage>
        <taxon>Bacteria</taxon>
        <taxon>Bacillati</taxon>
        <taxon>Actinomycetota</taxon>
        <taxon>Actinomycetes</taxon>
        <taxon>Kitasatosporales</taxon>
        <taxon>Streptomycetaceae</taxon>
        <taxon>Streptomyces</taxon>
    </lineage>
</organism>
<name>A0AAU2JS61_9ACTN</name>
<dbReference type="EMBL" id="CP108264">
    <property type="protein sequence ID" value="WTU75030.1"/>
    <property type="molecule type" value="Genomic_DNA"/>
</dbReference>
<proteinExistence type="predicted"/>
<keyword evidence="1" id="KW-0812">Transmembrane</keyword>
<dbReference type="AlphaFoldDB" id="A0AAU2JS61"/>
<feature type="transmembrane region" description="Helical" evidence="1">
    <location>
        <begin position="25"/>
        <end position="44"/>
    </location>
</feature>
<evidence type="ECO:0000313" key="2">
    <source>
        <dbReference type="EMBL" id="WTU75030.1"/>
    </source>
</evidence>
<evidence type="ECO:0008006" key="3">
    <source>
        <dbReference type="Google" id="ProtNLM"/>
    </source>
</evidence>
<reference evidence="2" key="1">
    <citation type="submission" date="2022-10" db="EMBL/GenBank/DDBJ databases">
        <title>The complete genomes of actinobacterial strains from the NBC collection.</title>
        <authorList>
            <person name="Joergensen T.S."/>
            <person name="Alvarez Arevalo M."/>
            <person name="Sterndorff E.B."/>
            <person name="Faurdal D."/>
            <person name="Vuksanovic O."/>
            <person name="Mourched A.-S."/>
            <person name="Charusanti P."/>
            <person name="Shaw S."/>
            <person name="Blin K."/>
            <person name="Weber T."/>
        </authorList>
    </citation>
    <scope>NUCLEOTIDE SEQUENCE</scope>
    <source>
        <strain evidence="2">NBC_00049</strain>
    </source>
</reference>
<sequence length="55" mass="5907">MKVFLILVIVAMVLGIIGAAAEGMLYLLIIGILVFVAALVYLGMHGRRSGGRHIR</sequence>
<gene>
    <name evidence="2" type="ORF">OG327_17870</name>
</gene>
<keyword evidence="1" id="KW-0472">Membrane</keyword>
<accession>A0AAU2JS61</accession>
<protein>
    <recommendedName>
        <fullName evidence="3">DUF1328 domain-containing protein</fullName>
    </recommendedName>
</protein>